<proteinExistence type="predicted"/>
<protein>
    <recommendedName>
        <fullName evidence="2">Putative plant transposon protein domain-containing protein</fullName>
    </recommendedName>
</protein>
<evidence type="ECO:0000259" key="2">
    <source>
        <dbReference type="Pfam" id="PF20167"/>
    </source>
</evidence>
<dbReference type="EMBL" id="JACXVP010000009">
    <property type="protein sequence ID" value="KAG5585683.1"/>
    <property type="molecule type" value="Genomic_DNA"/>
</dbReference>
<comment type="caution">
    <text evidence="3">The sequence shown here is derived from an EMBL/GenBank/DDBJ whole genome shotgun (WGS) entry which is preliminary data.</text>
</comment>
<organism evidence="3 4">
    <name type="scientific">Solanum commersonii</name>
    <name type="common">Commerson's wild potato</name>
    <name type="synonym">Commerson's nightshade</name>
    <dbReference type="NCBI Taxonomy" id="4109"/>
    <lineage>
        <taxon>Eukaryota</taxon>
        <taxon>Viridiplantae</taxon>
        <taxon>Streptophyta</taxon>
        <taxon>Embryophyta</taxon>
        <taxon>Tracheophyta</taxon>
        <taxon>Spermatophyta</taxon>
        <taxon>Magnoliopsida</taxon>
        <taxon>eudicotyledons</taxon>
        <taxon>Gunneridae</taxon>
        <taxon>Pentapetalae</taxon>
        <taxon>asterids</taxon>
        <taxon>lamiids</taxon>
        <taxon>Solanales</taxon>
        <taxon>Solanaceae</taxon>
        <taxon>Solanoideae</taxon>
        <taxon>Solaneae</taxon>
        <taxon>Solanum</taxon>
    </lineage>
</organism>
<feature type="region of interest" description="Disordered" evidence="1">
    <location>
        <begin position="476"/>
        <end position="515"/>
    </location>
</feature>
<dbReference type="Proteomes" id="UP000824120">
    <property type="component" value="Chromosome 9"/>
</dbReference>
<name>A0A9J5XBD2_SOLCO</name>
<dbReference type="Pfam" id="PF20167">
    <property type="entry name" value="Transposase_32"/>
    <property type="match status" value="1"/>
</dbReference>
<feature type="domain" description="Putative plant transposon protein" evidence="2">
    <location>
        <begin position="128"/>
        <end position="305"/>
    </location>
</feature>
<keyword evidence="4" id="KW-1185">Reference proteome</keyword>
<dbReference type="InterPro" id="IPR046796">
    <property type="entry name" value="Transposase_32_dom"/>
</dbReference>
<evidence type="ECO:0000313" key="4">
    <source>
        <dbReference type="Proteomes" id="UP000824120"/>
    </source>
</evidence>
<evidence type="ECO:0000313" key="3">
    <source>
        <dbReference type="EMBL" id="KAG5585683.1"/>
    </source>
</evidence>
<accession>A0A9J5XBD2</accession>
<gene>
    <name evidence="3" type="ORF">H5410_046117</name>
</gene>
<dbReference type="OrthoDB" id="1306244at2759"/>
<sequence>MVRTNINMPPRKKVRGITINEGDQIFQKEEGKSLQLEAPLSEPDLQSRWDEIWAKSHLDSVRVHSAPTPADSVPALAPPMAPMPPVVPPPRLLNRLKGDGLRTILEEKLLSTEGLEGKYSDVRDTLHFHRFEQFTGPRGPYIPSWVWEFYTTYGDLVLKSKKKASEFRSVKSVMVRGKEVWCNSEHINNVLGRALHSTHPYDGLPVTHSLDDLKGSLAPLISDTTPRWIEAWVPIEKRDLSIAARFWFGFISSTIMPSQNEFILCHPKAACLGSIIYHRSIDLGLLIEQEMAIRAKQRQISLPFQDFNVTPSSSTDIRHIEAKYTRMEANRRRAALVDTSSEVDSDLILTEAFLPTPASGPQAQGTSTSSQQTKITQAMLLKMGHLAHSADVRATRLKRDISWMIEKLRLVRAGRGRPPRLRLRKIPPATTGDVHRGEVAVKKSDLETDEKMIETWEENLYGDFLDLKEIIMKSTSMGAPSGPGTTVPSKVTPGTDAQVQIDAPGTDAHKDGVTE</sequence>
<feature type="compositionally biased region" description="Polar residues" evidence="1">
    <location>
        <begin position="476"/>
        <end position="489"/>
    </location>
</feature>
<evidence type="ECO:0000256" key="1">
    <source>
        <dbReference type="SAM" id="MobiDB-lite"/>
    </source>
</evidence>
<dbReference type="AlphaFoldDB" id="A0A9J5XBD2"/>
<dbReference type="PANTHER" id="PTHR33180">
    <property type="entry name" value="PHOTOSYSTEM II CP43 REACTION CENTER PROTEIN"/>
    <property type="match status" value="1"/>
</dbReference>
<reference evidence="3 4" key="1">
    <citation type="submission" date="2020-09" db="EMBL/GenBank/DDBJ databases">
        <title>De no assembly of potato wild relative species, Solanum commersonii.</title>
        <authorList>
            <person name="Cho K."/>
        </authorList>
    </citation>
    <scope>NUCLEOTIDE SEQUENCE [LARGE SCALE GENOMIC DNA]</scope>
    <source>
        <strain evidence="3">LZ3.2</strain>
        <tissue evidence="3">Leaf</tissue>
    </source>
</reference>
<dbReference type="PANTHER" id="PTHR33180:SF31">
    <property type="entry name" value="POLYPROTEIN PROTEIN"/>
    <property type="match status" value="1"/>
</dbReference>